<evidence type="ECO:0000313" key="1">
    <source>
        <dbReference type="EMBL" id="CAG8542881.1"/>
    </source>
</evidence>
<name>A0ACA9LT85_9GLOM</name>
<comment type="caution">
    <text evidence="1">The sequence shown here is derived from an EMBL/GenBank/DDBJ whole genome shotgun (WGS) entry which is preliminary data.</text>
</comment>
<proteinExistence type="predicted"/>
<evidence type="ECO:0000313" key="2">
    <source>
        <dbReference type="Proteomes" id="UP000789920"/>
    </source>
</evidence>
<dbReference type="Proteomes" id="UP000789920">
    <property type="component" value="Unassembled WGS sequence"/>
</dbReference>
<dbReference type="EMBL" id="CAJVQC010004598">
    <property type="protein sequence ID" value="CAG8542881.1"/>
    <property type="molecule type" value="Genomic_DNA"/>
</dbReference>
<gene>
    <name evidence="1" type="ORF">RPERSI_LOCUS3632</name>
</gene>
<protein>
    <submittedName>
        <fullName evidence="1">5408_t:CDS:1</fullName>
    </submittedName>
</protein>
<keyword evidence="2" id="KW-1185">Reference proteome</keyword>
<accession>A0ACA9LT85</accession>
<reference evidence="1" key="1">
    <citation type="submission" date="2021-06" db="EMBL/GenBank/DDBJ databases">
        <authorList>
            <person name="Kallberg Y."/>
            <person name="Tangrot J."/>
            <person name="Rosling A."/>
        </authorList>
    </citation>
    <scope>NUCLEOTIDE SEQUENCE</scope>
    <source>
        <strain evidence="1">MA461A</strain>
    </source>
</reference>
<sequence>MANNISTDFSRTDLNVDIFDTFNEEQSEFMTRNVSTISTDCFLNSSIPSEESMDLNQTQQSDYESDHDTDENIKPTIQNGATFCNWKSLEDTLKEYELKIGFKSIKYRVERDNSGEIIRQYFLCENSGDHQPKKKADTTCQREKESKKVGCEWQLNAGYRKNLGAIVINKFVENHNHPLAPHRKEFAPRLRSLSQEVFDAIKFLTQECNLGAKAQRRYISKKFPDQPLYDRDLYNAIRRYTKQMGNQRENDAADMVKWLMEQQEREPGWAIYIEFEGAKIYVFTTFCAGMQSTQRVESLNGIIKGEVGAKMTLLNLGKSIQTKLEREAQHQRLSEYKNALPTRGLPTISSVFFKTIQNDIKKFLTLESALVQNIQVSQSILYRAHSVEIPNNLMLSKAYEYSEGYLENEYDTLQASLETIVNMVNQPSTIMEMNHVTSIRGPDILEPIDEFVGLITRFIENHTGVNANQRMLVDITQIDNPKKLTHKGRPKRSSSTQDDNIFQDLAIGNEENSRSAKRVNVEANKG</sequence>
<organism evidence="1 2">
    <name type="scientific">Racocetra persica</name>
    <dbReference type="NCBI Taxonomy" id="160502"/>
    <lineage>
        <taxon>Eukaryota</taxon>
        <taxon>Fungi</taxon>
        <taxon>Fungi incertae sedis</taxon>
        <taxon>Mucoromycota</taxon>
        <taxon>Glomeromycotina</taxon>
        <taxon>Glomeromycetes</taxon>
        <taxon>Diversisporales</taxon>
        <taxon>Gigasporaceae</taxon>
        <taxon>Racocetra</taxon>
    </lineage>
</organism>
<feature type="non-terminal residue" evidence="1">
    <location>
        <position position="526"/>
    </location>
</feature>